<evidence type="ECO:0000313" key="3">
    <source>
        <dbReference type="Proteomes" id="UP001234343"/>
    </source>
</evidence>
<accession>A0ABT7SVT3</accession>
<keyword evidence="1" id="KW-0732">Signal</keyword>
<feature type="signal peptide" evidence="1">
    <location>
        <begin position="1"/>
        <end position="19"/>
    </location>
</feature>
<proteinExistence type="predicted"/>
<dbReference type="EMBL" id="JAUCBP010000007">
    <property type="protein sequence ID" value="MDM7860304.1"/>
    <property type="molecule type" value="Genomic_DNA"/>
</dbReference>
<sequence length="309" mass="35791">MKKLVLIPLLCALSADALADRCDKYAAELAADYKSDIQALQDDFDQSLASHKRKYLKYQVDPEFTFEMVADVWKSQFDYDTHYQRFTHEILAVATNLNTDPKTQKYCKDQDTIENWLERRVDTYEKLLGRLEERIDARVELETVDDTQGLTIVSAYSYGVAPKISIVGEGVLSSFKIGPLVYDQHFEVRALDKGTYRWDRVELGFNGFALQDSNIDVAGSTSYTFYDFTDDAMVFTVTPKRLNFAGVFIFESTNHGARADLHDRSAISIKLLEEQYPYLLHRYEWHNALMPSDPFLSHYYQQRYHQEAE</sequence>
<gene>
    <name evidence="2" type="ORF">QTP81_06825</name>
</gene>
<feature type="chain" id="PRO_5045761980" evidence="1">
    <location>
        <begin position="20"/>
        <end position="309"/>
    </location>
</feature>
<dbReference type="Proteomes" id="UP001234343">
    <property type="component" value="Unassembled WGS sequence"/>
</dbReference>
<name>A0ABT7SVT3_9ALTE</name>
<protein>
    <submittedName>
        <fullName evidence="2">Uncharacterized protein</fullName>
    </submittedName>
</protein>
<evidence type="ECO:0000313" key="2">
    <source>
        <dbReference type="EMBL" id="MDM7860304.1"/>
    </source>
</evidence>
<keyword evidence="3" id="KW-1185">Reference proteome</keyword>
<comment type="caution">
    <text evidence="2">The sequence shown here is derived from an EMBL/GenBank/DDBJ whole genome shotgun (WGS) entry which is preliminary data.</text>
</comment>
<dbReference type="RefSeq" id="WP_289364609.1">
    <property type="nucleotide sequence ID" value="NZ_JAUCBP010000007.1"/>
</dbReference>
<reference evidence="2 3" key="1">
    <citation type="submission" date="2023-06" db="EMBL/GenBank/DDBJ databases">
        <title>Alteromonas sp. ASW11-36 isolated from intertidal sand.</title>
        <authorList>
            <person name="Li Y."/>
        </authorList>
    </citation>
    <scope>NUCLEOTIDE SEQUENCE [LARGE SCALE GENOMIC DNA]</scope>
    <source>
        <strain evidence="2 3">ASW11-36</strain>
    </source>
</reference>
<evidence type="ECO:0000256" key="1">
    <source>
        <dbReference type="SAM" id="SignalP"/>
    </source>
</evidence>
<organism evidence="2 3">
    <name type="scientific">Alteromonas arenosi</name>
    <dbReference type="NCBI Taxonomy" id="3055817"/>
    <lineage>
        <taxon>Bacteria</taxon>
        <taxon>Pseudomonadati</taxon>
        <taxon>Pseudomonadota</taxon>
        <taxon>Gammaproteobacteria</taxon>
        <taxon>Alteromonadales</taxon>
        <taxon>Alteromonadaceae</taxon>
        <taxon>Alteromonas/Salinimonas group</taxon>
        <taxon>Alteromonas</taxon>
    </lineage>
</organism>